<name>A0A2T6AIF1_9FLAO</name>
<keyword evidence="2" id="KW-1185">Reference proteome</keyword>
<organism evidence="1 2">
    <name type="scientific">Christiangramia gaetbulicola</name>
    <dbReference type="NCBI Taxonomy" id="703340"/>
    <lineage>
        <taxon>Bacteria</taxon>
        <taxon>Pseudomonadati</taxon>
        <taxon>Bacteroidota</taxon>
        <taxon>Flavobacteriia</taxon>
        <taxon>Flavobacteriales</taxon>
        <taxon>Flavobacteriaceae</taxon>
        <taxon>Christiangramia</taxon>
    </lineage>
</organism>
<protein>
    <submittedName>
        <fullName evidence="1">Uncharacterized protein</fullName>
    </submittedName>
</protein>
<evidence type="ECO:0000313" key="2">
    <source>
        <dbReference type="Proteomes" id="UP000244174"/>
    </source>
</evidence>
<comment type="caution">
    <text evidence="1">The sequence shown here is derived from an EMBL/GenBank/DDBJ whole genome shotgun (WGS) entry which is preliminary data.</text>
</comment>
<proteinExistence type="predicted"/>
<accession>A0A2T6AIF1</accession>
<gene>
    <name evidence="1" type="ORF">C8P64_2123</name>
</gene>
<dbReference type="AlphaFoldDB" id="A0A2T6AIF1"/>
<dbReference type="EMBL" id="QBKQ01000002">
    <property type="protein sequence ID" value="PTX43594.1"/>
    <property type="molecule type" value="Genomic_DNA"/>
</dbReference>
<sequence length="36" mass="4220">MLSSESQNSRLNIVFKFAVLQLSKYTIFLNQEIKKT</sequence>
<dbReference type="Proteomes" id="UP000244174">
    <property type="component" value="Unassembled WGS sequence"/>
</dbReference>
<evidence type="ECO:0000313" key="1">
    <source>
        <dbReference type="EMBL" id="PTX43594.1"/>
    </source>
</evidence>
<reference evidence="1 2" key="1">
    <citation type="submission" date="2018-04" db="EMBL/GenBank/DDBJ databases">
        <title>Genomic Encyclopedia of Archaeal and Bacterial Type Strains, Phase II (KMG-II): from individual species to whole genera.</title>
        <authorList>
            <person name="Goeker M."/>
        </authorList>
    </citation>
    <scope>NUCLEOTIDE SEQUENCE [LARGE SCALE GENOMIC DNA]</scope>
    <source>
        <strain evidence="1 2">DSM 23082</strain>
    </source>
</reference>